<name>A0A6M3IWX0_9ZZZZ</name>
<dbReference type="AlphaFoldDB" id="A0A6M3IWX0"/>
<reference evidence="1" key="1">
    <citation type="submission" date="2020-03" db="EMBL/GenBank/DDBJ databases">
        <title>The deep terrestrial virosphere.</title>
        <authorList>
            <person name="Holmfeldt K."/>
            <person name="Nilsson E."/>
            <person name="Simone D."/>
            <person name="Lopez-Fernandez M."/>
            <person name="Wu X."/>
            <person name="de Brujin I."/>
            <person name="Lundin D."/>
            <person name="Andersson A."/>
            <person name="Bertilsson S."/>
            <person name="Dopson M."/>
        </authorList>
    </citation>
    <scope>NUCLEOTIDE SEQUENCE</scope>
    <source>
        <strain evidence="2">MM415A00437</strain>
        <strain evidence="1">MM415B00921</strain>
    </source>
</reference>
<accession>A0A6M3IWX0</accession>
<dbReference type="EMBL" id="MT141445">
    <property type="protein sequence ID" value="QJA61555.1"/>
    <property type="molecule type" value="Genomic_DNA"/>
</dbReference>
<proteinExistence type="predicted"/>
<evidence type="ECO:0000313" key="2">
    <source>
        <dbReference type="EMBL" id="QJA82163.1"/>
    </source>
</evidence>
<evidence type="ECO:0000313" key="1">
    <source>
        <dbReference type="EMBL" id="QJA61555.1"/>
    </source>
</evidence>
<sequence length="83" mass="10003">METVKEVSKKEQLKEWMRSKKIFATHEVIKWGINNFYNRAPQTKADLIREGLVRKLTPEEMKYQGFSEFYKEEVYCWIVGLLI</sequence>
<protein>
    <submittedName>
        <fullName evidence="1">Uncharacterized protein</fullName>
    </submittedName>
</protein>
<organism evidence="1">
    <name type="scientific">viral metagenome</name>
    <dbReference type="NCBI Taxonomy" id="1070528"/>
    <lineage>
        <taxon>unclassified sequences</taxon>
        <taxon>metagenomes</taxon>
        <taxon>organismal metagenomes</taxon>
    </lineage>
</organism>
<dbReference type="EMBL" id="MT142481">
    <property type="protein sequence ID" value="QJA82163.1"/>
    <property type="molecule type" value="Genomic_DNA"/>
</dbReference>
<gene>
    <name evidence="2" type="ORF">MM415A00437_0010</name>
    <name evidence="1" type="ORF">MM415B00921_0008</name>
</gene>